<evidence type="ECO:0000256" key="3">
    <source>
        <dbReference type="ARBA" id="ARBA00023163"/>
    </source>
</evidence>
<feature type="domain" description="HTH luxR-type" evidence="4">
    <location>
        <begin position="111"/>
        <end position="176"/>
    </location>
</feature>
<name>A0A7G8BEE8_9BACT</name>
<protein>
    <submittedName>
        <fullName evidence="5">Helix-turn-helix transcriptional regulator</fullName>
    </submittedName>
</protein>
<accession>A0A7G8BEE8</accession>
<dbReference type="InterPro" id="IPR000792">
    <property type="entry name" value="Tscrpt_reg_LuxR_C"/>
</dbReference>
<organism evidence="5 6">
    <name type="scientific">Alloacidobacterium dinghuense</name>
    <dbReference type="NCBI Taxonomy" id="2763107"/>
    <lineage>
        <taxon>Bacteria</taxon>
        <taxon>Pseudomonadati</taxon>
        <taxon>Acidobacteriota</taxon>
        <taxon>Terriglobia</taxon>
        <taxon>Terriglobales</taxon>
        <taxon>Acidobacteriaceae</taxon>
        <taxon>Alloacidobacterium</taxon>
    </lineage>
</organism>
<reference evidence="5 6" key="1">
    <citation type="submission" date="2020-08" db="EMBL/GenBank/DDBJ databases">
        <title>Edaphobacter telluris sp. nov. and Acidobacterium dinghuensis sp. nov., two acidobacteria isolated from forest soil.</title>
        <authorList>
            <person name="Fu J."/>
            <person name="Qiu L."/>
        </authorList>
    </citation>
    <scope>NUCLEOTIDE SEQUENCE [LARGE SCALE GENOMIC DNA]</scope>
    <source>
        <strain evidence="5">4Y35</strain>
    </source>
</reference>
<keyword evidence="2" id="KW-0238">DNA-binding</keyword>
<dbReference type="PANTHER" id="PTHR44688:SF16">
    <property type="entry name" value="DNA-BINDING TRANSCRIPTIONAL ACTIVATOR DEVR_DOSR"/>
    <property type="match status" value="1"/>
</dbReference>
<evidence type="ECO:0000313" key="6">
    <source>
        <dbReference type="Proteomes" id="UP000515312"/>
    </source>
</evidence>
<dbReference type="InterPro" id="IPR016032">
    <property type="entry name" value="Sig_transdc_resp-reg_C-effctor"/>
</dbReference>
<dbReference type="SUPFAM" id="SSF46894">
    <property type="entry name" value="C-terminal effector domain of the bipartite response regulators"/>
    <property type="match status" value="1"/>
</dbReference>
<evidence type="ECO:0000256" key="1">
    <source>
        <dbReference type="ARBA" id="ARBA00023015"/>
    </source>
</evidence>
<dbReference type="PANTHER" id="PTHR44688">
    <property type="entry name" value="DNA-BINDING TRANSCRIPTIONAL ACTIVATOR DEVR_DOSR"/>
    <property type="match status" value="1"/>
</dbReference>
<keyword evidence="1" id="KW-0805">Transcription regulation</keyword>
<sequence>MTVSTPGFILLDAKLHPVAYNSEAVQILCFPMKPDRVKQVPLFLSDKIRSSLLNRHVSGEPEFVREYKSGQRLYTCRAFHVDSGGVGERKMPFDVALLLERHLSGVAALGDLSRQFDLTARECETVALLLEGLTSKEIAARMNISPNTVKAFLRLVMVKMDVSTRSGIVGKFVGPMP</sequence>
<dbReference type="AlphaFoldDB" id="A0A7G8BEE8"/>
<dbReference type="RefSeq" id="WP_186741139.1">
    <property type="nucleotide sequence ID" value="NZ_CP060394.1"/>
</dbReference>
<dbReference type="CDD" id="cd06170">
    <property type="entry name" value="LuxR_C_like"/>
    <property type="match status" value="1"/>
</dbReference>
<dbReference type="Gene3D" id="1.10.10.10">
    <property type="entry name" value="Winged helix-like DNA-binding domain superfamily/Winged helix DNA-binding domain"/>
    <property type="match status" value="1"/>
</dbReference>
<dbReference type="KEGG" id="adin:H7849_17610"/>
<dbReference type="PRINTS" id="PR00038">
    <property type="entry name" value="HTHLUXR"/>
</dbReference>
<keyword evidence="3" id="KW-0804">Transcription</keyword>
<evidence type="ECO:0000313" key="5">
    <source>
        <dbReference type="EMBL" id="QNI30918.1"/>
    </source>
</evidence>
<gene>
    <name evidence="5" type="ORF">H7849_17610</name>
</gene>
<proteinExistence type="predicted"/>
<keyword evidence="6" id="KW-1185">Reference proteome</keyword>
<dbReference type="PROSITE" id="PS50043">
    <property type="entry name" value="HTH_LUXR_2"/>
    <property type="match status" value="1"/>
</dbReference>
<dbReference type="Pfam" id="PF00196">
    <property type="entry name" value="GerE"/>
    <property type="match status" value="1"/>
</dbReference>
<dbReference type="GO" id="GO:0006355">
    <property type="term" value="P:regulation of DNA-templated transcription"/>
    <property type="evidence" value="ECO:0007669"/>
    <property type="project" value="InterPro"/>
</dbReference>
<dbReference type="EMBL" id="CP060394">
    <property type="protein sequence ID" value="QNI30918.1"/>
    <property type="molecule type" value="Genomic_DNA"/>
</dbReference>
<evidence type="ECO:0000256" key="2">
    <source>
        <dbReference type="ARBA" id="ARBA00023125"/>
    </source>
</evidence>
<dbReference type="SMART" id="SM00421">
    <property type="entry name" value="HTH_LUXR"/>
    <property type="match status" value="1"/>
</dbReference>
<dbReference type="Proteomes" id="UP000515312">
    <property type="component" value="Chromosome"/>
</dbReference>
<evidence type="ECO:0000259" key="4">
    <source>
        <dbReference type="PROSITE" id="PS50043"/>
    </source>
</evidence>
<dbReference type="InterPro" id="IPR036388">
    <property type="entry name" value="WH-like_DNA-bd_sf"/>
</dbReference>
<dbReference type="GO" id="GO:0003677">
    <property type="term" value="F:DNA binding"/>
    <property type="evidence" value="ECO:0007669"/>
    <property type="project" value="UniProtKB-KW"/>
</dbReference>